<reference evidence="1" key="1">
    <citation type="submission" date="2014-09" db="EMBL/GenBank/DDBJ databases">
        <authorList>
            <person name="Magalhaes I.L.F."/>
            <person name="Oliveira U."/>
            <person name="Santos F.R."/>
            <person name="Vidigal T.H.D.A."/>
            <person name="Brescovit A.D."/>
            <person name="Santos A.J."/>
        </authorList>
    </citation>
    <scope>NUCLEOTIDE SEQUENCE</scope>
    <source>
        <tissue evidence="1">Shoot tissue taken approximately 20 cm above the soil surface</tissue>
    </source>
</reference>
<reference evidence="1" key="2">
    <citation type="journal article" date="2015" name="Data Brief">
        <title>Shoot transcriptome of the giant reed, Arundo donax.</title>
        <authorList>
            <person name="Barrero R.A."/>
            <person name="Guerrero F.D."/>
            <person name="Moolhuijzen P."/>
            <person name="Goolsby J.A."/>
            <person name="Tidwell J."/>
            <person name="Bellgard S.E."/>
            <person name="Bellgard M.I."/>
        </authorList>
    </citation>
    <scope>NUCLEOTIDE SEQUENCE</scope>
    <source>
        <tissue evidence="1">Shoot tissue taken approximately 20 cm above the soil surface</tissue>
    </source>
</reference>
<dbReference type="AlphaFoldDB" id="A0A0A9BRL7"/>
<proteinExistence type="predicted"/>
<evidence type="ECO:0000313" key="1">
    <source>
        <dbReference type="EMBL" id="JAD66061.1"/>
    </source>
</evidence>
<accession>A0A0A9BRL7</accession>
<sequence>MNPGNFSQTQLTQEIKPLISIPSIFKYMTLSTFLSLRCATLKNTIY</sequence>
<protein>
    <submittedName>
        <fullName evidence="1">Uncharacterized protein</fullName>
    </submittedName>
</protein>
<organism evidence="1">
    <name type="scientific">Arundo donax</name>
    <name type="common">Giant reed</name>
    <name type="synonym">Donax arundinaceus</name>
    <dbReference type="NCBI Taxonomy" id="35708"/>
    <lineage>
        <taxon>Eukaryota</taxon>
        <taxon>Viridiplantae</taxon>
        <taxon>Streptophyta</taxon>
        <taxon>Embryophyta</taxon>
        <taxon>Tracheophyta</taxon>
        <taxon>Spermatophyta</taxon>
        <taxon>Magnoliopsida</taxon>
        <taxon>Liliopsida</taxon>
        <taxon>Poales</taxon>
        <taxon>Poaceae</taxon>
        <taxon>PACMAD clade</taxon>
        <taxon>Arundinoideae</taxon>
        <taxon>Arundineae</taxon>
        <taxon>Arundo</taxon>
    </lineage>
</organism>
<dbReference type="EMBL" id="GBRH01231834">
    <property type="protein sequence ID" value="JAD66061.1"/>
    <property type="molecule type" value="Transcribed_RNA"/>
</dbReference>
<name>A0A0A9BRL7_ARUDO</name>